<protein>
    <submittedName>
        <fullName evidence="1">Uncharacterized protein</fullName>
    </submittedName>
</protein>
<evidence type="ECO:0000313" key="1">
    <source>
        <dbReference type="EMBL" id="CDM07260.1"/>
    </source>
</evidence>
<dbReference type="AlphaFoldDB" id="W6PTE1"/>
<proteinExistence type="predicted"/>
<dbReference type="EMBL" id="CBXG010000054">
    <property type="protein sequence ID" value="CDM07260.1"/>
    <property type="molecule type" value="Genomic_DNA"/>
</dbReference>
<name>W6PTE1_9BACE</name>
<comment type="caution">
    <text evidence="1">The sequence shown here is derived from an EMBL/GenBank/DDBJ whole genome shotgun (WGS) entry which is preliminary data.</text>
</comment>
<evidence type="ECO:0000313" key="2">
    <source>
        <dbReference type="Proteomes" id="UP000019380"/>
    </source>
</evidence>
<dbReference type="Proteomes" id="UP000019380">
    <property type="component" value="Unassembled WGS sequence"/>
</dbReference>
<reference evidence="1 2" key="1">
    <citation type="submission" date="2013-12" db="EMBL/GenBank/DDBJ databases">
        <title>Improved hybrid genome assemblies of Bacteroides xylanisolvens SD CC 1b and Bacteroides xylanisolvens SD CC 2a using Illumina and 454 Sequencing.</title>
        <authorList>
            <person name="Ramaraj T."/>
            <person name="Sundararajan A."/>
            <person name="Mudge J."/>
            <person name="Schilkey F.D."/>
            <person name="Delvecchio V."/>
            <person name="Donlon M."/>
            <person name="Ziemer C."/>
        </authorList>
    </citation>
    <scope>NUCLEOTIDE SEQUENCE [LARGE SCALE GENOMIC DNA]</scope>
</reference>
<accession>W6PTE1</accession>
<organism evidence="1 2">
    <name type="scientific">Bacteroides xylanisolvens SD CC 1b</name>
    <dbReference type="NCBI Taxonomy" id="702447"/>
    <lineage>
        <taxon>Bacteria</taxon>
        <taxon>Pseudomonadati</taxon>
        <taxon>Bacteroidota</taxon>
        <taxon>Bacteroidia</taxon>
        <taxon>Bacteroidales</taxon>
        <taxon>Bacteroidaceae</taxon>
        <taxon>Bacteroides</taxon>
    </lineage>
</organism>
<sequence length="241" mass="27140">MLALTDWGTNTANKKAYNILTSIIGKDFYMPKNFVHARNANGRVAMGLHGYRIGIGEYGHMGRLGMPPPFLGWTPREQWGFHLRRVGGQLFFPGPSIVPERPDGRMKPGELQSGGYGFYYKGGQQEQPIVQQDVLKNLQEVITPLVSRPRSKEPAQAYKELIASPVYFSNEKWSECLTSHGLIVDMERRTLTVQSESVNADMVYDLTEEEVKKLGYRIHRGTTCGETAGSAERHYRSGLCR</sequence>
<gene>
    <name evidence="1" type="ORF">BN890_48840</name>
</gene>